<comment type="similarity">
    <text evidence="1">Belongs to the serine-aspartate repeat-containing protein (SDr) family.</text>
</comment>
<sequence>MKHKMMKAFKRSSAMILSLFTACSSTLTGLGSIVPTADVKASSGTATVKMSKERNSFKISELNRPMSEGLWKISAGSHQTFCLDSGKSMCNGDTVEYKTANAVTYKDQSIAKALTYYENSSKNNKAFALTQAYIWACGKGKSKQTVVYQAGKNLDSGYSTSDAKKFCEKINDSYPEGTIYYYNVKKCVKGKKHNSHQKLYRLDAGSPHEPPKRKSLKESYQDTKPKEIQVSVKKRDADTGAALAGATFLFYCDNVYMGKATTNDEGVASFTYSRMINSGKLYSGDKTYVTNWKSLSHDQQAKATKNGWYDSEAKAKKAALKEAKKKVSDYINSKMNETHVWSVKEADPPFGHLLNDTSQTKQEGKGKKTKLKFSDVSNTWNPVHIHLHKQSDSKDLGVEASYKDAIYGIYAKEDILNSDNKTVLYKAGTEVGQITTDDAGNGSSGDLHPGSYYLKEIKAPRGFKVSSKEVDVVLNNDDKTVPANEQVYTGKLSITKYYQDGDEKVPEPAAVFEIRNKNKKLVDTITTDNNGVATTKELPYGSYYIHQTKGKVGYEMATDMYKTIVGSDKNEVPIYRFEAYNRKQKACIAITKTINISDKETDTYQKKEEEGAQFQIIDKATKKVVETLTTNKEGYAESKELQPGTYTVHQIKGTENYTYCKDFDVTINDGDHSKHEYEKENMGSPKLRISKTMAKNKISKAEVGAAFTVLDAKYTKDIEKQDLGNSEKRITYINSLDKKAILGEVVTDSEGKAAVLLDKYHKEDGFVVIQTKGAENYDLADIYYSKDHDPKIEDGQDVYEFKAQDPYSDSGWIEIHKNKQIAANETAPEEGAKFELKEPNGRVVETLTIGKDGKAKTSEKVALGAYILHQVAGENGCTRQQDKHEWIDDQDIVLTKDNKNKTINFTYEDAAKDIEIELVKRSSKTNKLLNGAVYKIYDSEKNQVATLTTGVNGDGKASCKLPYGTYTIKETTAPDGYNLDGAKEKTFTLSEKDDSVKIVYDNAGNGKYTIKETDTPVMGSISLKKTGEFLTGHEDDQGFVYENDNITGAVYGLFAKEDIVKDDGTVVWKAGKQIDTKTTSKAGEIKFSRTGEDGEETTDFYQGHYYVKEISGPKGYTIDTEEHDVIINWDTKASNMNDIRKNDNSADIEKPMGSDDASPSTGLYVLETGEKLNEELKDATKVIFTWEKAPDGTQTKDVSENQNGSILLWEDNKTVYISSQRAGQVIYFNAVSSKMFLKCTSLEEIQFDNIDTSNVVDMSEMFAACTELKELDLSSFNTSNVEDTSKMFYGCSQLKTAYTQDQKLQLTDDYVAPKGQEITAIAKKDFMLNERYKAEDFDFTMLFDDNGAQELSDVTDDDVSFNPTYADMSGNQKIQISFKSGTKYQKYGTIETTVKVIDPNDTSDVSLDTAKHIDINLDVTDTLQKYSIQLIKTDEKGDMLPNAKFALKAACEIVDRNGKTIFKKGDTIATTLSGDDQFGYLEFFGLPTGIYAKDGVGKEMYTVEEVEAPLGYIKSDKSLTFSGEVLNNTSTDFVHDVASLNNADDANTTYKHDSDTFVNKKSDYIQVKKYWIDDNNSMSTRPVTVTIKAENKNTHEVKNYVLNKENDWQMQTDIKKDEKNNYTFSEVCNADGYTRISKDTGDWNDNTYVLSYTNRYKVENKVRIVVKKNWNDSDNSDGIRPDSVVVRVYQNGTEINHKTLDVSNNWTAEFNDLPKTDDLGEKYEYEVKEDSSSVVNGNAKTGYEVAYEVKKSTDKSTGITTITNDITNAHTPDPTTRSIMKKWDDKNDVDGIRPESVTFHLLGNGTVVDTVTLTDQNGWKATSKLLPKKDHGKEITYKWEEVKEGVVTGESQIGYKTSYTTDKDDPDLTIATNTHEESKPGSITVTKELDPLNLNMDIGNAKFTFTLTGKDVYGKKHTYKKDVEFSKNEVEKQMKAHPGEKIRLSTTFDDLIYGTYTCSESGGEKYFKQLAVTSDDANAEVDSKAGTVTFKIGPEGTLGNAKLTSNATFLNQMIRGSVKLIKKDSNGQVLKGVEFTIYDSDGNEIASDVTNNSGEIKFDGLIPDTYKIVETKTKAGNTLLKEPLAVTIPLTVTQTEVDKENIDTSKAIKQGNNYYFYHLTYEIKNDARLKLPSTGGFRNIKTYLPLIGGSVLILIAAYFVLKRKYQN</sequence>
<dbReference type="Gene3D" id="2.60.40.10">
    <property type="entry name" value="Immunoglobulins"/>
    <property type="match status" value="8"/>
</dbReference>
<feature type="domain" description="SpaA-like prealbumin fold" evidence="8">
    <location>
        <begin position="916"/>
        <end position="1002"/>
    </location>
</feature>
<feature type="region of interest" description="Disordered" evidence="4">
    <location>
        <begin position="199"/>
        <end position="227"/>
    </location>
</feature>
<evidence type="ECO:0000259" key="8">
    <source>
        <dbReference type="Pfam" id="PF17802"/>
    </source>
</evidence>
<feature type="compositionally biased region" description="Basic and acidic residues" evidence="4">
    <location>
        <begin position="1138"/>
        <end position="1153"/>
    </location>
</feature>
<dbReference type="Gene3D" id="3.80.10.10">
    <property type="entry name" value="Ribonuclease Inhibitor"/>
    <property type="match status" value="1"/>
</dbReference>
<feature type="domain" description="SpaA-like prealbumin fold" evidence="8">
    <location>
        <begin position="1046"/>
        <end position="1131"/>
    </location>
</feature>
<feature type="domain" description="CNA-B" evidence="7">
    <location>
        <begin position="1565"/>
        <end position="1637"/>
    </location>
</feature>
<evidence type="ECO:0000256" key="1">
    <source>
        <dbReference type="ARBA" id="ARBA00007257"/>
    </source>
</evidence>
<dbReference type="SUPFAM" id="SSF49478">
    <property type="entry name" value="Cna protein B-type domain"/>
    <property type="match status" value="5"/>
</dbReference>
<dbReference type="InterPro" id="IPR041033">
    <property type="entry name" value="SpaA_PFL_dom_1"/>
</dbReference>
<feature type="region of interest" description="Disordered" evidence="4">
    <location>
        <begin position="1138"/>
        <end position="1161"/>
    </location>
</feature>
<gene>
    <name evidence="9" type="primary">cna_1</name>
    <name evidence="9" type="ORF">ERS852520_00283</name>
</gene>
<dbReference type="Gene3D" id="2.60.40.1140">
    <property type="entry name" value="Collagen-binding surface protein Cna, B-type domain"/>
    <property type="match status" value="4"/>
</dbReference>
<protein>
    <submittedName>
        <fullName evidence="9">Collagen adhesin</fullName>
    </submittedName>
</protein>
<feature type="domain" description="CNA-B" evidence="7">
    <location>
        <begin position="1778"/>
        <end position="1859"/>
    </location>
</feature>
<feature type="domain" description="SpaA-like prealbumin fold" evidence="8">
    <location>
        <begin position="1427"/>
        <end position="1522"/>
    </location>
</feature>
<keyword evidence="5" id="KW-0472">Membrane</keyword>
<evidence type="ECO:0000256" key="2">
    <source>
        <dbReference type="ARBA" id="ARBA00022525"/>
    </source>
</evidence>
<dbReference type="InterPro" id="IPR008454">
    <property type="entry name" value="Collagen-bd_Cna-like_B-typ_dom"/>
</dbReference>
<feature type="domain" description="SpaA-like prealbumin fold" evidence="8">
    <location>
        <begin position="417"/>
        <end position="480"/>
    </location>
</feature>
<dbReference type="InterPro" id="IPR005046">
    <property type="entry name" value="DUF285"/>
</dbReference>
<dbReference type="Pfam" id="PF17802">
    <property type="entry name" value="SpaA"/>
    <property type="match status" value="7"/>
</dbReference>
<dbReference type="PROSITE" id="PS51257">
    <property type="entry name" value="PROKAR_LIPOPROTEIN"/>
    <property type="match status" value="1"/>
</dbReference>
<evidence type="ECO:0000256" key="5">
    <source>
        <dbReference type="SAM" id="Phobius"/>
    </source>
</evidence>
<dbReference type="InterPro" id="IPR011889">
    <property type="entry name" value="Liste_lipo_26"/>
</dbReference>
<feature type="chain" id="PRO_5039542339" evidence="6">
    <location>
        <begin position="28"/>
        <end position="2167"/>
    </location>
</feature>
<dbReference type="CDD" id="cd00222">
    <property type="entry name" value="CollagenBindB"/>
    <property type="match status" value="2"/>
</dbReference>
<feature type="domain" description="SpaA-like prealbumin fold" evidence="8">
    <location>
        <begin position="490"/>
        <end position="569"/>
    </location>
</feature>
<feature type="domain" description="SpaA-like prealbumin fold" evidence="8">
    <location>
        <begin position="2016"/>
        <end position="2100"/>
    </location>
</feature>
<reference evidence="9 10" key="1">
    <citation type="submission" date="2015-09" db="EMBL/GenBank/DDBJ databases">
        <authorList>
            <consortium name="Pathogen Informatics"/>
        </authorList>
    </citation>
    <scope>NUCLEOTIDE SEQUENCE [LARGE SCALE GENOMIC DNA]</scope>
    <source>
        <strain evidence="9 10">2789STDY5834908</strain>
    </source>
</reference>
<accession>A0A174JCR5</accession>
<evidence type="ECO:0000256" key="6">
    <source>
        <dbReference type="SAM" id="SignalP"/>
    </source>
</evidence>
<keyword evidence="9" id="KW-0176">Collagen</keyword>
<keyword evidence="5" id="KW-0812">Transmembrane</keyword>
<dbReference type="RefSeq" id="WP_172675669.1">
    <property type="nucleotide sequence ID" value="NZ_CZAU01000002.1"/>
</dbReference>
<dbReference type="PANTHER" id="PTHR36108">
    <property type="entry name" value="COLOSSIN-B-RELATED"/>
    <property type="match status" value="1"/>
</dbReference>
<feature type="domain" description="CNA-B" evidence="7">
    <location>
        <begin position="1665"/>
        <end position="1764"/>
    </location>
</feature>
<evidence type="ECO:0000256" key="3">
    <source>
        <dbReference type="ARBA" id="ARBA00022729"/>
    </source>
</evidence>
<dbReference type="EMBL" id="CZAU01000002">
    <property type="protein sequence ID" value="CUO96411.1"/>
    <property type="molecule type" value="Genomic_DNA"/>
</dbReference>
<feature type="domain" description="SpaA-like prealbumin fold" evidence="8">
    <location>
        <begin position="599"/>
        <end position="676"/>
    </location>
</feature>
<name>A0A174JCR5_ANAHA</name>
<evidence type="ECO:0000313" key="10">
    <source>
        <dbReference type="Proteomes" id="UP000095564"/>
    </source>
</evidence>
<dbReference type="Pfam" id="PF05738">
    <property type="entry name" value="Cna_B"/>
    <property type="match status" value="3"/>
</dbReference>
<organism evidence="9 10">
    <name type="scientific">Anaerostipes hadrus</name>
    <dbReference type="NCBI Taxonomy" id="649756"/>
    <lineage>
        <taxon>Bacteria</taxon>
        <taxon>Bacillati</taxon>
        <taxon>Bacillota</taxon>
        <taxon>Clostridia</taxon>
        <taxon>Lachnospirales</taxon>
        <taxon>Lachnospiraceae</taxon>
        <taxon>Anaerostipes</taxon>
    </lineage>
</organism>
<dbReference type="InterPro" id="IPR013783">
    <property type="entry name" value="Ig-like_fold"/>
</dbReference>
<keyword evidence="5" id="KW-1133">Transmembrane helix</keyword>
<evidence type="ECO:0000256" key="4">
    <source>
        <dbReference type="SAM" id="MobiDB-lite"/>
    </source>
</evidence>
<dbReference type="Pfam" id="PF03382">
    <property type="entry name" value="DUF285"/>
    <property type="match status" value="1"/>
</dbReference>
<dbReference type="InterPro" id="IPR032675">
    <property type="entry name" value="LRR_dom_sf"/>
</dbReference>
<feature type="transmembrane region" description="Helical" evidence="5">
    <location>
        <begin position="2143"/>
        <end position="2161"/>
    </location>
</feature>
<keyword evidence="3 6" id="KW-0732">Signal</keyword>
<evidence type="ECO:0000313" key="9">
    <source>
        <dbReference type="EMBL" id="CUO96411.1"/>
    </source>
</evidence>
<proteinExistence type="inferred from homology"/>
<feature type="compositionally biased region" description="Basic and acidic residues" evidence="4">
    <location>
        <begin position="209"/>
        <end position="227"/>
    </location>
</feature>
<evidence type="ECO:0000259" key="7">
    <source>
        <dbReference type="Pfam" id="PF05738"/>
    </source>
</evidence>
<dbReference type="Proteomes" id="UP000095564">
    <property type="component" value="Unassembled WGS sequence"/>
</dbReference>
<dbReference type="NCBIfam" id="TIGR02167">
    <property type="entry name" value="Liste_lipo_26"/>
    <property type="match status" value="1"/>
</dbReference>
<feature type="signal peptide" evidence="6">
    <location>
        <begin position="1"/>
        <end position="27"/>
    </location>
</feature>
<keyword evidence="2" id="KW-0964">Secreted</keyword>
<dbReference type="PANTHER" id="PTHR36108:SF13">
    <property type="entry name" value="COLOSSIN-B-RELATED"/>
    <property type="match status" value="1"/>
</dbReference>